<evidence type="ECO:0000256" key="1">
    <source>
        <dbReference type="SAM" id="Coils"/>
    </source>
</evidence>
<organism evidence="2 3">
    <name type="scientific">Caldicellulosiruptor diazotrophicus</name>
    <dbReference type="NCBI Taxonomy" id="2806205"/>
    <lineage>
        <taxon>Bacteria</taxon>
        <taxon>Bacillati</taxon>
        <taxon>Bacillota</taxon>
        <taxon>Bacillota incertae sedis</taxon>
        <taxon>Caldicellulosiruptorales</taxon>
        <taxon>Caldicellulosiruptoraceae</taxon>
        <taxon>Caldicellulosiruptor</taxon>
    </lineage>
</organism>
<sequence>MNSENKFALEMEDLKKEVKNLTQVVWALNQQMFSLCSSIENLKLLLDENYKINEKAFLKIEILGRVHQELLKWRNEKQHKELQKELDCKIEKLENLVNLLLDNVYCIHSRLSDTKEYTQK</sequence>
<gene>
    <name evidence="2" type="ORF">CaldiYA01_21960</name>
</gene>
<keyword evidence="1" id="KW-0175">Coiled coil</keyword>
<dbReference type="RefSeq" id="WP_207179675.1">
    <property type="nucleotide sequence ID" value="NZ_AP024480.1"/>
</dbReference>
<evidence type="ECO:0000313" key="3">
    <source>
        <dbReference type="Proteomes" id="UP000663623"/>
    </source>
</evidence>
<proteinExistence type="predicted"/>
<reference evidence="2 3" key="1">
    <citation type="submission" date="2021-02" db="EMBL/GenBank/DDBJ databases">
        <title>Nitrogen-fixing ability and nitrogen fixation related genes of thermophilic fermentative bacteria in the genus Caldicellulosiruptor.</title>
        <authorList>
            <person name="Chen Y."/>
            <person name="Nishihara A."/>
            <person name="Haruta S."/>
        </authorList>
    </citation>
    <scope>NUCLEOTIDE SEQUENCE [LARGE SCALE GENOMIC DNA]</scope>
    <source>
        <strain evidence="2 3">YA01</strain>
    </source>
</reference>
<name>A0ABN6E9N2_9FIRM</name>
<dbReference type="Proteomes" id="UP000663623">
    <property type="component" value="Chromosome"/>
</dbReference>
<protein>
    <submittedName>
        <fullName evidence="2">Uncharacterized protein</fullName>
    </submittedName>
</protein>
<accession>A0ABN6E9N2</accession>
<evidence type="ECO:0000313" key="2">
    <source>
        <dbReference type="EMBL" id="BCS82236.1"/>
    </source>
</evidence>
<dbReference type="EMBL" id="AP024480">
    <property type="protein sequence ID" value="BCS82236.1"/>
    <property type="molecule type" value="Genomic_DNA"/>
</dbReference>
<feature type="coiled-coil region" evidence="1">
    <location>
        <begin position="4"/>
        <end position="31"/>
    </location>
</feature>
<feature type="coiled-coil region" evidence="1">
    <location>
        <begin position="76"/>
        <end position="103"/>
    </location>
</feature>
<keyword evidence="3" id="KW-1185">Reference proteome</keyword>